<feature type="region of interest" description="Disordered" evidence="1">
    <location>
        <begin position="1"/>
        <end position="85"/>
    </location>
</feature>
<dbReference type="InterPro" id="IPR025558">
    <property type="entry name" value="DUF4283"/>
</dbReference>
<comment type="caution">
    <text evidence="3">The sequence shown here is derived from an EMBL/GenBank/DDBJ whole genome shotgun (WGS) entry which is preliminary data.</text>
</comment>
<evidence type="ECO:0000256" key="1">
    <source>
        <dbReference type="SAM" id="MobiDB-lite"/>
    </source>
</evidence>
<gene>
    <name evidence="3" type="ORF">Tsubulata_021995</name>
</gene>
<reference evidence="3" key="1">
    <citation type="submission" date="2022-02" db="EMBL/GenBank/DDBJ databases">
        <authorList>
            <person name="Henning P.M."/>
            <person name="McCubbin A.G."/>
            <person name="Shore J.S."/>
        </authorList>
    </citation>
    <scope>NUCLEOTIDE SEQUENCE</scope>
    <source>
        <strain evidence="3">F60SS</strain>
        <tissue evidence="3">Leaves</tissue>
    </source>
</reference>
<dbReference type="Proteomes" id="UP001141552">
    <property type="component" value="Unassembled WGS sequence"/>
</dbReference>
<dbReference type="PANTHER" id="PTHR31286:SF99">
    <property type="entry name" value="DUF4283 DOMAIN-CONTAINING PROTEIN"/>
    <property type="match status" value="1"/>
</dbReference>
<sequence>MSDRGSERSRSRSRERGRVPVRRDSNHPLGNPTEASTSHVSVRGAVQGTNSEETDKVPEADARCTKKVRLKEQEIQPPPDTAMPEIEADTSTLPPFNGVTNTTAEANGSTYLDMVTGKGAEKISIDPWIDEGEVEYEDGDVMIMEKNGQQVVALSEAFRSRLRKPWERAVVVKLMGRAIGFKTLQSKLHTLWQPKGLIKLIDLENNYFAVRLWEEEDYFKALLEGPWTIFTHVLSVQPWTPAFRASSEAVNSVVTWVRFLDFPLDCYHSRILRSMGNLVGKTVKLERNSENPSRGKFAKVAVNVDITKPLKGTVIVEGETYKVIYEGLPDICGGCGRIGHLSTLCPVKVNKDPPANQSTPLTHPVTPPAAPTMGETASTTSSSKNHREEHGVWMNAPRRSRRPLKR</sequence>
<dbReference type="Pfam" id="PF14111">
    <property type="entry name" value="DUF4283"/>
    <property type="match status" value="1"/>
</dbReference>
<feature type="domain" description="DUF4283" evidence="2">
    <location>
        <begin position="166"/>
        <end position="245"/>
    </location>
</feature>
<name>A0A9Q0J0J2_9ROSI</name>
<evidence type="ECO:0000313" key="4">
    <source>
        <dbReference type="Proteomes" id="UP001141552"/>
    </source>
</evidence>
<organism evidence="3 4">
    <name type="scientific">Turnera subulata</name>
    <dbReference type="NCBI Taxonomy" id="218843"/>
    <lineage>
        <taxon>Eukaryota</taxon>
        <taxon>Viridiplantae</taxon>
        <taxon>Streptophyta</taxon>
        <taxon>Embryophyta</taxon>
        <taxon>Tracheophyta</taxon>
        <taxon>Spermatophyta</taxon>
        <taxon>Magnoliopsida</taxon>
        <taxon>eudicotyledons</taxon>
        <taxon>Gunneridae</taxon>
        <taxon>Pentapetalae</taxon>
        <taxon>rosids</taxon>
        <taxon>fabids</taxon>
        <taxon>Malpighiales</taxon>
        <taxon>Passifloraceae</taxon>
        <taxon>Turnera</taxon>
    </lineage>
</organism>
<dbReference type="EMBL" id="JAKUCV010007477">
    <property type="protein sequence ID" value="KAJ4823350.1"/>
    <property type="molecule type" value="Genomic_DNA"/>
</dbReference>
<evidence type="ECO:0000313" key="3">
    <source>
        <dbReference type="EMBL" id="KAJ4823350.1"/>
    </source>
</evidence>
<accession>A0A9Q0J0J2</accession>
<dbReference type="AlphaFoldDB" id="A0A9Q0J0J2"/>
<keyword evidence="4" id="KW-1185">Reference proteome</keyword>
<dbReference type="PANTHER" id="PTHR31286">
    <property type="entry name" value="GLYCINE-RICH CELL WALL STRUCTURAL PROTEIN 1.8-LIKE"/>
    <property type="match status" value="1"/>
</dbReference>
<evidence type="ECO:0000259" key="2">
    <source>
        <dbReference type="Pfam" id="PF14111"/>
    </source>
</evidence>
<protein>
    <recommendedName>
        <fullName evidence="2">DUF4283 domain-containing protein</fullName>
    </recommendedName>
</protein>
<feature type="compositionally biased region" description="Basic and acidic residues" evidence="1">
    <location>
        <begin position="1"/>
        <end position="26"/>
    </location>
</feature>
<proteinExistence type="predicted"/>
<dbReference type="InterPro" id="IPR040256">
    <property type="entry name" value="At4g02000-like"/>
</dbReference>
<feature type="region of interest" description="Disordered" evidence="1">
    <location>
        <begin position="353"/>
        <end position="406"/>
    </location>
</feature>
<reference evidence="3" key="2">
    <citation type="journal article" date="2023" name="Plants (Basel)">
        <title>Annotation of the Turnera subulata (Passifloraceae) Draft Genome Reveals the S-Locus Evolved after the Divergence of Turneroideae from Passifloroideae in a Stepwise Manner.</title>
        <authorList>
            <person name="Henning P.M."/>
            <person name="Roalson E.H."/>
            <person name="Mir W."/>
            <person name="McCubbin A.G."/>
            <person name="Shore J.S."/>
        </authorList>
    </citation>
    <scope>NUCLEOTIDE SEQUENCE</scope>
    <source>
        <strain evidence="3">F60SS</strain>
    </source>
</reference>
<dbReference type="OrthoDB" id="851886at2759"/>
<feature type="compositionally biased region" description="Basic and acidic residues" evidence="1">
    <location>
        <begin position="53"/>
        <end position="74"/>
    </location>
</feature>